<dbReference type="InterPro" id="IPR006342">
    <property type="entry name" value="FkbM_mtfrase"/>
</dbReference>
<dbReference type="InterPro" id="IPR029063">
    <property type="entry name" value="SAM-dependent_MTases_sf"/>
</dbReference>
<dbReference type="NCBIfam" id="TIGR01444">
    <property type="entry name" value="fkbM_fam"/>
    <property type="match status" value="1"/>
</dbReference>
<dbReference type="InterPro" id="IPR052514">
    <property type="entry name" value="SAM-dependent_MTase"/>
</dbReference>
<dbReference type="PANTHER" id="PTHR34203">
    <property type="entry name" value="METHYLTRANSFERASE, FKBM FAMILY PROTEIN"/>
    <property type="match status" value="1"/>
</dbReference>
<keyword evidence="2" id="KW-0808">Transferase</keyword>
<reference evidence="3" key="1">
    <citation type="journal article" date="2019" name="Int. J. Syst. Evol. Microbiol.">
        <title>The Global Catalogue of Microorganisms (GCM) 10K type strain sequencing project: providing services to taxonomists for standard genome sequencing and annotation.</title>
        <authorList>
            <consortium name="The Broad Institute Genomics Platform"/>
            <consortium name="The Broad Institute Genome Sequencing Center for Infectious Disease"/>
            <person name="Wu L."/>
            <person name="Ma J."/>
        </authorList>
    </citation>
    <scope>NUCLEOTIDE SEQUENCE [LARGE SCALE GENOMIC DNA]</scope>
    <source>
        <strain evidence="3">CGMCC 4.7638</strain>
    </source>
</reference>
<dbReference type="Gene3D" id="3.40.50.150">
    <property type="entry name" value="Vaccinia Virus protein VP39"/>
    <property type="match status" value="1"/>
</dbReference>
<protein>
    <submittedName>
        <fullName evidence="2">FkbM family methyltransferase</fullName>
    </submittedName>
</protein>
<proteinExistence type="predicted"/>
<keyword evidence="3" id="KW-1185">Reference proteome</keyword>
<evidence type="ECO:0000259" key="1">
    <source>
        <dbReference type="Pfam" id="PF05050"/>
    </source>
</evidence>
<evidence type="ECO:0000313" key="2">
    <source>
        <dbReference type="EMBL" id="MFD2479219.1"/>
    </source>
</evidence>
<dbReference type="Pfam" id="PF05050">
    <property type="entry name" value="Methyltransf_21"/>
    <property type="match status" value="1"/>
</dbReference>
<dbReference type="GO" id="GO:0032259">
    <property type="term" value="P:methylation"/>
    <property type="evidence" value="ECO:0007669"/>
    <property type="project" value="UniProtKB-KW"/>
</dbReference>
<sequence length="262" mass="29082">MTLAAEFLARIDGINAHESDYLYEEVFLRRAYLPPGMTLPPGAIVFDVGANIGIYTLFVLSECPTASVYAFEPVTPIVAKLRRNTAGFGPRVSVLDYGLSDVDREVDFTYYPGYSTMSGQRSYADPAADKDLVRERITMDLDPGVLGELLDYRFREHTCRCRVRPLSSVIDECAVPRVDMLKIDVQRAEADVLRGIADRHWPLIGQIVMEVHDESGTRTGGVLSGIVELLRGHGFRVQALQESALAGTDRYLVCSVAGHWPR</sequence>
<feature type="domain" description="Methyltransferase FkbM" evidence="1">
    <location>
        <begin position="47"/>
        <end position="237"/>
    </location>
</feature>
<keyword evidence="2" id="KW-0489">Methyltransferase</keyword>
<accession>A0ABW5HQD2</accession>
<evidence type="ECO:0000313" key="3">
    <source>
        <dbReference type="Proteomes" id="UP001597542"/>
    </source>
</evidence>
<gene>
    <name evidence="2" type="ORF">ACFSUT_02945</name>
</gene>
<dbReference type="Proteomes" id="UP001597542">
    <property type="component" value="Unassembled WGS sequence"/>
</dbReference>
<dbReference type="SUPFAM" id="SSF53335">
    <property type="entry name" value="S-adenosyl-L-methionine-dependent methyltransferases"/>
    <property type="match status" value="1"/>
</dbReference>
<comment type="caution">
    <text evidence="2">The sequence shown here is derived from an EMBL/GenBank/DDBJ whole genome shotgun (WGS) entry which is preliminary data.</text>
</comment>
<organism evidence="2 3">
    <name type="scientific">Amycolatopsis albidoflavus</name>
    <dbReference type="NCBI Taxonomy" id="102226"/>
    <lineage>
        <taxon>Bacteria</taxon>
        <taxon>Bacillati</taxon>
        <taxon>Actinomycetota</taxon>
        <taxon>Actinomycetes</taxon>
        <taxon>Pseudonocardiales</taxon>
        <taxon>Pseudonocardiaceae</taxon>
        <taxon>Amycolatopsis</taxon>
    </lineage>
</organism>
<name>A0ABW5HQD2_9PSEU</name>
<dbReference type="EMBL" id="JBHUKQ010000002">
    <property type="protein sequence ID" value="MFD2479219.1"/>
    <property type="molecule type" value="Genomic_DNA"/>
</dbReference>
<dbReference type="GO" id="GO:0008168">
    <property type="term" value="F:methyltransferase activity"/>
    <property type="evidence" value="ECO:0007669"/>
    <property type="project" value="UniProtKB-KW"/>
</dbReference>
<dbReference type="RefSeq" id="WP_344280519.1">
    <property type="nucleotide sequence ID" value="NZ_BAAAHV010000017.1"/>
</dbReference>
<dbReference type="PANTHER" id="PTHR34203:SF15">
    <property type="entry name" value="SLL1173 PROTEIN"/>
    <property type="match status" value="1"/>
</dbReference>